<sequence>MRIDARARAHLARYPCARAAHALRWGGVTTVSDAAGDSPARGDGAAPAAWDGRDGADLGSADHGHTASVRSDHAPRRTAGPAARARTAAARVRAATGRVRTAFCAALGVLARSGGPVGWRLVRGTAVGAFRYRVTGLAAEIAFFALLSLPPLALGLIGTMGHFQGVISKDTVEDIRNRAIEHAQTVLTPNAVNTVVVPLLDDVIHGGSPDIVSISFVLSLWAGSRAVNVCIDTITIAYGLSGIRGVIRTRTRAFILYVVGLMVGLVVAPLLVAGPTLARQAVPESATIVQVLYWPVLVTLSIVFLALLYHMSVPVRTAWWREVPGAALALVIWVVGSLVLRIYLSGSLSGVSVYGSLAAAIAVLAWLYVAAIAVLIGATLNAEIDRLWPSAGTARARAVGDAAARRPEPGAQEPGATAAPAPDEAGEAPGGPDAPGTNGKDYTE</sequence>
<feature type="compositionally biased region" description="Basic and acidic residues" evidence="6">
    <location>
        <begin position="51"/>
        <end position="75"/>
    </location>
</feature>
<dbReference type="AlphaFoldDB" id="A0A6I4MB27"/>
<name>A0A6I4MB27_9ACTN</name>
<protein>
    <submittedName>
        <fullName evidence="8">YihY/virulence factor BrkB family protein</fullName>
    </submittedName>
</protein>
<evidence type="ECO:0000256" key="4">
    <source>
        <dbReference type="ARBA" id="ARBA00022989"/>
    </source>
</evidence>
<feature type="region of interest" description="Disordered" evidence="6">
    <location>
        <begin position="33"/>
        <end position="87"/>
    </location>
</feature>
<feature type="compositionally biased region" description="Low complexity" evidence="6">
    <location>
        <begin position="77"/>
        <end position="87"/>
    </location>
</feature>
<dbReference type="GO" id="GO:0005886">
    <property type="term" value="C:plasma membrane"/>
    <property type="evidence" value="ECO:0007669"/>
    <property type="project" value="UniProtKB-SubCell"/>
</dbReference>
<dbReference type="PANTHER" id="PTHR30213:SF0">
    <property type="entry name" value="UPF0761 MEMBRANE PROTEIN YIHY"/>
    <property type="match status" value="1"/>
</dbReference>
<keyword evidence="9" id="KW-1185">Reference proteome</keyword>
<keyword evidence="5 7" id="KW-0472">Membrane</keyword>
<evidence type="ECO:0000313" key="8">
    <source>
        <dbReference type="EMBL" id="MWA03438.1"/>
    </source>
</evidence>
<evidence type="ECO:0000256" key="7">
    <source>
        <dbReference type="SAM" id="Phobius"/>
    </source>
</evidence>
<keyword evidence="2" id="KW-1003">Cell membrane</keyword>
<keyword evidence="3 7" id="KW-0812">Transmembrane</keyword>
<comment type="subcellular location">
    <subcellularLocation>
        <location evidence="1">Cell membrane</location>
        <topology evidence="1">Multi-pass membrane protein</topology>
    </subcellularLocation>
</comment>
<comment type="caution">
    <text evidence="8">The sequence shown here is derived from an EMBL/GenBank/DDBJ whole genome shotgun (WGS) entry which is preliminary data.</text>
</comment>
<dbReference type="EMBL" id="WBMS02000019">
    <property type="protein sequence ID" value="MWA03438.1"/>
    <property type="molecule type" value="Genomic_DNA"/>
</dbReference>
<evidence type="ECO:0000256" key="1">
    <source>
        <dbReference type="ARBA" id="ARBA00004651"/>
    </source>
</evidence>
<evidence type="ECO:0000256" key="2">
    <source>
        <dbReference type="ARBA" id="ARBA00022475"/>
    </source>
</evidence>
<evidence type="ECO:0000256" key="5">
    <source>
        <dbReference type="ARBA" id="ARBA00023136"/>
    </source>
</evidence>
<evidence type="ECO:0000313" key="9">
    <source>
        <dbReference type="Proteomes" id="UP000462055"/>
    </source>
</evidence>
<feature type="compositionally biased region" description="Low complexity" evidence="6">
    <location>
        <begin position="414"/>
        <end position="423"/>
    </location>
</feature>
<keyword evidence="4 7" id="KW-1133">Transmembrane helix</keyword>
<feature type="transmembrane region" description="Helical" evidence="7">
    <location>
        <begin position="292"/>
        <end position="311"/>
    </location>
</feature>
<evidence type="ECO:0000256" key="6">
    <source>
        <dbReference type="SAM" id="MobiDB-lite"/>
    </source>
</evidence>
<dbReference type="Pfam" id="PF03631">
    <property type="entry name" value="Virul_fac_BrkB"/>
    <property type="match status" value="1"/>
</dbReference>
<dbReference type="PANTHER" id="PTHR30213">
    <property type="entry name" value="INNER MEMBRANE PROTEIN YHJD"/>
    <property type="match status" value="1"/>
</dbReference>
<accession>A0A6I4MB27</accession>
<organism evidence="8 9">
    <name type="scientific">Actinomadura physcomitrii</name>
    <dbReference type="NCBI Taxonomy" id="2650748"/>
    <lineage>
        <taxon>Bacteria</taxon>
        <taxon>Bacillati</taxon>
        <taxon>Actinomycetota</taxon>
        <taxon>Actinomycetes</taxon>
        <taxon>Streptosporangiales</taxon>
        <taxon>Thermomonosporaceae</taxon>
        <taxon>Actinomadura</taxon>
    </lineage>
</organism>
<feature type="region of interest" description="Disordered" evidence="6">
    <location>
        <begin position="399"/>
        <end position="444"/>
    </location>
</feature>
<gene>
    <name evidence="8" type="ORF">F8568_024275</name>
</gene>
<dbReference type="Proteomes" id="UP000462055">
    <property type="component" value="Unassembled WGS sequence"/>
</dbReference>
<evidence type="ECO:0000256" key="3">
    <source>
        <dbReference type="ARBA" id="ARBA00022692"/>
    </source>
</evidence>
<proteinExistence type="predicted"/>
<feature type="transmembrane region" description="Helical" evidence="7">
    <location>
        <begin position="356"/>
        <end position="380"/>
    </location>
</feature>
<reference evidence="8" key="1">
    <citation type="submission" date="2019-12" db="EMBL/GenBank/DDBJ databases">
        <title>Actinomadura physcomitrii sp. nov., a novel actinomycete isolated from moss [Physcomitrium sphaericum (Ludw) Fuernr].</title>
        <authorList>
            <person name="Zhuang X."/>
        </authorList>
    </citation>
    <scope>NUCLEOTIDE SEQUENCE [LARGE SCALE GENOMIC DNA]</scope>
    <source>
        <strain evidence="8">LD22</strain>
    </source>
</reference>
<feature type="transmembrane region" description="Helical" evidence="7">
    <location>
        <begin position="323"/>
        <end position="344"/>
    </location>
</feature>
<feature type="transmembrane region" description="Helical" evidence="7">
    <location>
        <begin position="254"/>
        <end position="272"/>
    </location>
</feature>
<dbReference type="InterPro" id="IPR017039">
    <property type="entry name" value="Virul_fac_BrkB"/>
</dbReference>